<dbReference type="InterPro" id="IPR050739">
    <property type="entry name" value="MFP"/>
</dbReference>
<dbReference type="Proteomes" id="UP000193431">
    <property type="component" value="Chromosome"/>
</dbReference>
<evidence type="ECO:0000256" key="1">
    <source>
        <dbReference type="SAM" id="Phobius"/>
    </source>
</evidence>
<dbReference type="SUPFAM" id="SSF51230">
    <property type="entry name" value="Single hybrid motif"/>
    <property type="match status" value="1"/>
</dbReference>
<dbReference type="EMBL" id="CP019344">
    <property type="protein sequence ID" value="ARN76963.1"/>
    <property type="molecule type" value="Genomic_DNA"/>
</dbReference>
<proteinExistence type="predicted"/>
<keyword evidence="1" id="KW-0812">Transmembrane</keyword>
<keyword evidence="1" id="KW-0472">Membrane</keyword>
<reference evidence="2 3" key="1">
    <citation type="submission" date="2016-11" db="EMBL/GenBank/DDBJ databases">
        <title>Trade-off between light-utilization and light-protection in marine flavobacteria.</title>
        <authorList>
            <person name="Kumagai Y."/>
        </authorList>
    </citation>
    <scope>NUCLEOTIDE SEQUENCE [LARGE SCALE GENOMIC DNA]</scope>
    <source>
        <strain evidence="2 3">JCM 13191</strain>
    </source>
</reference>
<dbReference type="Gene3D" id="2.40.50.100">
    <property type="match status" value="1"/>
</dbReference>
<dbReference type="RefSeq" id="WP_085765764.1">
    <property type="nucleotide sequence ID" value="NZ_CP019344.1"/>
</dbReference>
<dbReference type="InterPro" id="IPR011053">
    <property type="entry name" value="Single_hybrid_motif"/>
</dbReference>
<sequence length="457" mass="52034">MLNISNTSSIKGNLELNDYKSGVKVAKRRHYKYFNRFLGGAAIFAFIILFLPWTQNVTGNGYVTTLTPESRPQTIQSPIAGRIETWYVREGARVKVGDTILRISEVKSEYFDDQLVERTTDQIGSKSNAVISYQNKVSALRNQIGALNQERELKLDQAQLKLQQARLGVESDSIDLVAARTNERIALQQLNRFIELNEEGIESDQEVEMKEMKYQETQSKRISQEAKLLQSKAKVADALVEINRVRQEYIDKISKAESDLYTAQSTQFDTEAQVSKLEVDRANYQRRRDLYYVTAPQAGYVNRAIIGGIGETFKEGQQLVSIMPDDYELAVETYVEPIDLPLIHEGEEVRVQFDGWPAIIFSGWPAATYGTYGARVVAIEQFISTNGKYRVLLAPDEEDHQWPDQLVPGAGAYTFALLEDVPVWYELWRRLNGFPANFYQPEANDKEAKKDKNAQKK</sequence>
<dbReference type="STRING" id="331648.BST97_02515"/>
<keyword evidence="3" id="KW-1185">Reference proteome</keyword>
<dbReference type="PANTHER" id="PTHR30386:SF27">
    <property type="entry name" value="MEMBRANE FUSION PROTEIN (MFP) FAMILY PROTEIN"/>
    <property type="match status" value="1"/>
</dbReference>
<organism evidence="2 3">
    <name type="scientific">Nonlabens spongiae</name>
    <dbReference type="NCBI Taxonomy" id="331648"/>
    <lineage>
        <taxon>Bacteria</taxon>
        <taxon>Pseudomonadati</taxon>
        <taxon>Bacteroidota</taxon>
        <taxon>Flavobacteriia</taxon>
        <taxon>Flavobacteriales</taxon>
        <taxon>Flavobacteriaceae</taxon>
        <taxon>Nonlabens</taxon>
    </lineage>
</organism>
<protein>
    <submittedName>
        <fullName evidence="2">Biotin attachment protein</fullName>
    </submittedName>
</protein>
<keyword evidence="1" id="KW-1133">Transmembrane helix</keyword>
<dbReference type="PRINTS" id="PR01490">
    <property type="entry name" value="RTXTOXIND"/>
</dbReference>
<dbReference type="PANTHER" id="PTHR30386">
    <property type="entry name" value="MEMBRANE FUSION SUBUNIT OF EMRAB-TOLC MULTIDRUG EFFLUX PUMP"/>
    <property type="match status" value="1"/>
</dbReference>
<dbReference type="AlphaFoldDB" id="A0A1W6MH80"/>
<evidence type="ECO:0000313" key="3">
    <source>
        <dbReference type="Proteomes" id="UP000193431"/>
    </source>
</evidence>
<name>A0A1W6MH80_9FLAO</name>
<feature type="transmembrane region" description="Helical" evidence="1">
    <location>
        <begin position="33"/>
        <end position="53"/>
    </location>
</feature>
<accession>A0A1W6MH80</accession>
<gene>
    <name evidence="2" type="ORF">BST97_02515</name>
</gene>
<evidence type="ECO:0000313" key="2">
    <source>
        <dbReference type="EMBL" id="ARN76963.1"/>
    </source>
</evidence>
<dbReference type="OrthoDB" id="9760528at2"/>